<proteinExistence type="predicted"/>
<feature type="region of interest" description="Disordered" evidence="5">
    <location>
        <begin position="1"/>
        <end position="179"/>
    </location>
</feature>
<evidence type="ECO:0000259" key="7">
    <source>
        <dbReference type="Pfam" id="PF02656"/>
    </source>
</evidence>
<name>A0A9P5SHW9_9FUNG</name>
<dbReference type="EMBL" id="JAAAUY010000750">
    <property type="protein sequence ID" value="KAF9326663.1"/>
    <property type="molecule type" value="Genomic_DNA"/>
</dbReference>
<feature type="transmembrane region" description="Helical" evidence="6">
    <location>
        <begin position="468"/>
        <end position="488"/>
    </location>
</feature>
<dbReference type="InterPro" id="IPR003807">
    <property type="entry name" value="DUF202"/>
</dbReference>
<dbReference type="AlphaFoldDB" id="A0A9P5SHW9"/>
<dbReference type="GO" id="GO:0012505">
    <property type="term" value="C:endomembrane system"/>
    <property type="evidence" value="ECO:0007669"/>
    <property type="project" value="UniProtKB-SubCell"/>
</dbReference>
<keyword evidence="4 6" id="KW-0472">Membrane</keyword>
<organism evidence="8 9">
    <name type="scientific">Podila minutissima</name>
    <dbReference type="NCBI Taxonomy" id="64525"/>
    <lineage>
        <taxon>Eukaryota</taxon>
        <taxon>Fungi</taxon>
        <taxon>Fungi incertae sedis</taxon>
        <taxon>Mucoromycota</taxon>
        <taxon>Mortierellomycotina</taxon>
        <taxon>Mortierellomycetes</taxon>
        <taxon>Mortierellales</taxon>
        <taxon>Mortierellaceae</taxon>
        <taxon>Podila</taxon>
    </lineage>
</organism>
<reference evidence="8" key="1">
    <citation type="journal article" date="2020" name="Fungal Divers.">
        <title>Resolving the Mortierellaceae phylogeny through synthesis of multi-gene phylogenetics and phylogenomics.</title>
        <authorList>
            <person name="Vandepol N."/>
            <person name="Liber J."/>
            <person name="Desiro A."/>
            <person name="Na H."/>
            <person name="Kennedy M."/>
            <person name="Barry K."/>
            <person name="Grigoriev I.V."/>
            <person name="Miller A.N."/>
            <person name="O'Donnell K."/>
            <person name="Stajich J.E."/>
            <person name="Bonito G."/>
        </authorList>
    </citation>
    <scope>NUCLEOTIDE SEQUENCE</scope>
    <source>
        <strain evidence="8">NVP1</strain>
    </source>
</reference>
<keyword evidence="3 6" id="KW-1133">Transmembrane helix</keyword>
<comment type="caution">
    <text evidence="8">The sequence shown here is derived from an EMBL/GenBank/DDBJ whole genome shotgun (WGS) entry which is preliminary data.</text>
</comment>
<evidence type="ECO:0000256" key="2">
    <source>
        <dbReference type="ARBA" id="ARBA00022692"/>
    </source>
</evidence>
<feature type="compositionally biased region" description="Low complexity" evidence="5">
    <location>
        <begin position="122"/>
        <end position="179"/>
    </location>
</feature>
<feature type="compositionally biased region" description="Polar residues" evidence="5">
    <location>
        <begin position="294"/>
        <end position="304"/>
    </location>
</feature>
<feature type="compositionally biased region" description="Low complexity" evidence="5">
    <location>
        <begin position="37"/>
        <end position="80"/>
    </location>
</feature>
<evidence type="ECO:0000256" key="4">
    <source>
        <dbReference type="ARBA" id="ARBA00023136"/>
    </source>
</evidence>
<feature type="region of interest" description="Disordered" evidence="5">
    <location>
        <begin position="195"/>
        <end position="368"/>
    </location>
</feature>
<feature type="compositionally biased region" description="Polar residues" evidence="5">
    <location>
        <begin position="86"/>
        <end position="95"/>
    </location>
</feature>
<gene>
    <name evidence="8" type="primary">VTC4_9</name>
    <name evidence="8" type="ORF">BG006_009936</name>
</gene>
<keyword evidence="9" id="KW-1185">Reference proteome</keyword>
<keyword evidence="2 6" id="KW-0812">Transmembrane</keyword>
<feature type="compositionally biased region" description="Pro residues" evidence="5">
    <location>
        <begin position="26"/>
        <end position="36"/>
    </location>
</feature>
<evidence type="ECO:0000256" key="3">
    <source>
        <dbReference type="ARBA" id="ARBA00022989"/>
    </source>
</evidence>
<feature type="transmembrane region" description="Helical" evidence="6">
    <location>
        <begin position="426"/>
        <end position="447"/>
    </location>
</feature>
<evidence type="ECO:0000256" key="5">
    <source>
        <dbReference type="SAM" id="MobiDB-lite"/>
    </source>
</evidence>
<feature type="compositionally biased region" description="Low complexity" evidence="5">
    <location>
        <begin position="198"/>
        <end position="209"/>
    </location>
</feature>
<feature type="compositionally biased region" description="Polar residues" evidence="5">
    <location>
        <begin position="251"/>
        <end position="270"/>
    </location>
</feature>
<evidence type="ECO:0000313" key="8">
    <source>
        <dbReference type="EMBL" id="KAF9326663.1"/>
    </source>
</evidence>
<protein>
    <submittedName>
        <fullName evidence="8">Vacuolar transporter chaperone</fullName>
    </submittedName>
</protein>
<feature type="compositionally biased region" description="Low complexity" evidence="5">
    <location>
        <begin position="12"/>
        <end position="25"/>
    </location>
</feature>
<evidence type="ECO:0000313" key="9">
    <source>
        <dbReference type="Proteomes" id="UP000696485"/>
    </source>
</evidence>
<dbReference type="Proteomes" id="UP000696485">
    <property type="component" value="Unassembled WGS sequence"/>
</dbReference>
<feature type="compositionally biased region" description="Acidic residues" evidence="5">
    <location>
        <begin position="329"/>
        <end position="346"/>
    </location>
</feature>
<feature type="transmembrane region" description="Helical" evidence="6">
    <location>
        <begin position="398"/>
        <end position="420"/>
    </location>
</feature>
<evidence type="ECO:0000256" key="1">
    <source>
        <dbReference type="ARBA" id="ARBA00004127"/>
    </source>
</evidence>
<dbReference type="Pfam" id="PF02656">
    <property type="entry name" value="DUF202"/>
    <property type="match status" value="1"/>
</dbReference>
<feature type="compositionally biased region" description="Low complexity" evidence="5">
    <location>
        <begin position="96"/>
        <end position="114"/>
    </location>
</feature>
<sequence length="507" mass="57734">MSNNRQVPPPSLRQQPSSRPSHSQYSPPPLSPPPFQPSFSQHQPHPPHQQHQQHQQQRHLQYPPIVNNQPQPQQPQQPRQGFALTDQPSRHQTPVQQQQQQPYQYQPQSQYRPPSQSPSQPPSQYQPQPYQPQSQYQPRSQYQPQAHRTPRQQQPSNQQQKPLPQPGNNINNVKNDVNNSFVPLIPTRQQSANIPLVPTSTTSSSSPPSFNHPLAPSTPVKTEAIESLQPPRSRFGADSIYNSNDRPHSVASVSNLSTHSNEPLNPSSKKTPNRRYSKKNTRMNYNGNKARPAASQNRSVTSQPWHPDHNRAGKNPLDLPEQKKRMERIDDDSDGDGIQEKDDDDDDNRRRGYPESGKARNKPRFFSRMRDRLRTKVPPEYKVSGTGRLAQFSNERLYLHWIRFGILQGGVAVLLLSYGIGIAEYIGVGALVLALLTLIYSTTLYHLRHLFMVTKRKDAIYFERWIPTLLTLGLILLYLANFILTLKFGDDATSPPPWTSYGSPFGL</sequence>
<comment type="subcellular location">
    <subcellularLocation>
        <location evidence="1">Endomembrane system</location>
        <topology evidence="1">Multi-pass membrane protein</topology>
    </subcellularLocation>
</comment>
<accession>A0A9P5SHW9</accession>
<feature type="domain" description="DUF202" evidence="7">
    <location>
        <begin position="392"/>
        <end position="447"/>
    </location>
</feature>
<feature type="compositionally biased region" description="Basic residues" evidence="5">
    <location>
        <begin position="271"/>
        <end position="281"/>
    </location>
</feature>
<evidence type="ECO:0000256" key="6">
    <source>
        <dbReference type="SAM" id="Phobius"/>
    </source>
</evidence>